<organism evidence="5 6">
    <name type="scientific">Eubacterium maltosivorans</name>
    <dbReference type="NCBI Taxonomy" id="2041044"/>
    <lineage>
        <taxon>Bacteria</taxon>
        <taxon>Bacillati</taxon>
        <taxon>Bacillota</taxon>
        <taxon>Clostridia</taxon>
        <taxon>Eubacteriales</taxon>
        <taxon>Eubacteriaceae</taxon>
        <taxon>Eubacterium</taxon>
    </lineage>
</organism>
<dbReference type="Proteomes" id="UP000218387">
    <property type="component" value="Chromosome"/>
</dbReference>
<dbReference type="GO" id="GO:0045892">
    <property type="term" value="P:negative regulation of DNA-templated transcription"/>
    <property type="evidence" value="ECO:0007669"/>
    <property type="project" value="TreeGrafter"/>
</dbReference>
<evidence type="ECO:0000256" key="3">
    <source>
        <dbReference type="ARBA" id="ARBA00023163"/>
    </source>
</evidence>
<keyword evidence="3" id="KW-0804">Transcription</keyword>
<dbReference type="Pfam" id="PF00392">
    <property type="entry name" value="GntR"/>
    <property type="match status" value="1"/>
</dbReference>
<name>A0A4P9C4B6_EUBML</name>
<evidence type="ECO:0000313" key="6">
    <source>
        <dbReference type="Proteomes" id="UP000218387"/>
    </source>
</evidence>
<dbReference type="GO" id="GO:0003700">
    <property type="term" value="F:DNA-binding transcription factor activity"/>
    <property type="evidence" value="ECO:0007669"/>
    <property type="project" value="InterPro"/>
</dbReference>
<dbReference type="InterPro" id="IPR028978">
    <property type="entry name" value="Chorismate_lyase_/UTRA_dom_sf"/>
</dbReference>
<proteinExistence type="predicted"/>
<evidence type="ECO:0000259" key="4">
    <source>
        <dbReference type="PROSITE" id="PS50949"/>
    </source>
</evidence>
<dbReference type="KEGG" id="emt:CPZ25_002175"/>
<dbReference type="InterPro" id="IPR050679">
    <property type="entry name" value="Bact_HTH_transcr_reg"/>
</dbReference>
<keyword evidence="1" id="KW-0805">Transcription regulation</keyword>
<accession>A0A4P9C4B6</accession>
<keyword evidence="2" id="KW-0238">DNA-binding</keyword>
<evidence type="ECO:0000256" key="2">
    <source>
        <dbReference type="ARBA" id="ARBA00023125"/>
    </source>
</evidence>
<dbReference type="AlphaFoldDB" id="A0A4P9C4B6"/>
<sequence>MELFDHQLDKNIPVPLYYQLKTLLEEYIEKEHTNYEEPIPTEMEISEAFGISRPTVRQAINSLVVEGKLYRKKSKGTFVNRPKIHQNFLESIQSFNEEMKEKGLTPKTEVLGLEVVACDEEVGRALQLEVGTEVVRLERLRYADGEPIVHVVSHLPYSLCGEMLEKDFTRVSMYHVMEAELGMTIDYATRRLEAILADSSTAKILGISKGSAIQYIQTIAYLTDETAVEYSKAYYRGDRSHFTFKLKRN</sequence>
<dbReference type="EMBL" id="CP029487">
    <property type="protein sequence ID" value="QCT70167.1"/>
    <property type="molecule type" value="Genomic_DNA"/>
</dbReference>
<dbReference type="RefSeq" id="WP_096919534.1">
    <property type="nucleotide sequence ID" value="NZ_CP029487.1"/>
</dbReference>
<evidence type="ECO:0000256" key="1">
    <source>
        <dbReference type="ARBA" id="ARBA00023015"/>
    </source>
</evidence>
<dbReference type="PROSITE" id="PS50949">
    <property type="entry name" value="HTH_GNTR"/>
    <property type="match status" value="1"/>
</dbReference>
<dbReference type="Gene3D" id="3.40.1410.10">
    <property type="entry name" value="Chorismate lyase-like"/>
    <property type="match status" value="1"/>
</dbReference>
<dbReference type="PANTHER" id="PTHR44846">
    <property type="entry name" value="MANNOSYL-D-GLYCERATE TRANSPORT/METABOLISM SYSTEM REPRESSOR MNGR-RELATED"/>
    <property type="match status" value="1"/>
</dbReference>
<dbReference type="CDD" id="cd07377">
    <property type="entry name" value="WHTH_GntR"/>
    <property type="match status" value="1"/>
</dbReference>
<dbReference type="InterPro" id="IPR036390">
    <property type="entry name" value="WH_DNA-bd_sf"/>
</dbReference>
<dbReference type="Pfam" id="PF07702">
    <property type="entry name" value="UTRA"/>
    <property type="match status" value="1"/>
</dbReference>
<dbReference type="InterPro" id="IPR036388">
    <property type="entry name" value="WH-like_DNA-bd_sf"/>
</dbReference>
<dbReference type="GO" id="GO:0003677">
    <property type="term" value="F:DNA binding"/>
    <property type="evidence" value="ECO:0007669"/>
    <property type="project" value="UniProtKB-KW"/>
</dbReference>
<dbReference type="InterPro" id="IPR000524">
    <property type="entry name" value="Tscrpt_reg_HTH_GntR"/>
</dbReference>
<dbReference type="InterPro" id="IPR011663">
    <property type="entry name" value="UTRA"/>
</dbReference>
<dbReference type="PANTHER" id="PTHR44846:SF1">
    <property type="entry name" value="MANNOSYL-D-GLYCERATE TRANSPORT_METABOLISM SYSTEM REPRESSOR MNGR-RELATED"/>
    <property type="match status" value="1"/>
</dbReference>
<dbReference type="SUPFAM" id="SSF46785">
    <property type="entry name" value="Winged helix' DNA-binding domain"/>
    <property type="match status" value="1"/>
</dbReference>
<dbReference type="Gene3D" id="1.10.10.10">
    <property type="entry name" value="Winged helix-like DNA-binding domain superfamily/Winged helix DNA-binding domain"/>
    <property type="match status" value="1"/>
</dbReference>
<gene>
    <name evidence="5" type="ORF">CPZ25_002175</name>
</gene>
<keyword evidence="6" id="KW-1185">Reference proteome</keyword>
<reference evidence="5 6" key="1">
    <citation type="submission" date="2018-05" db="EMBL/GenBank/DDBJ databases">
        <title>Genome comparison of Eubacterium sp.</title>
        <authorList>
            <person name="Feng Y."/>
            <person name="Sanchez-Andrea I."/>
            <person name="Stams A.J.M."/>
            <person name="De Vos W.M."/>
        </authorList>
    </citation>
    <scope>NUCLEOTIDE SEQUENCE [LARGE SCALE GENOMIC DNA]</scope>
    <source>
        <strain evidence="5 6">YI</strain>
    </source>
</reference>
<evidence type="ECO:0000313" key="5">
    <source>
        <dbReference type="EMBL" id="QCT70167.1"/>
    </source>
</evidence>
<dbReference type="PRINTS" id="PR00035">
    <property type="entry name" value="HTHGNTR"/>
</dbReference>
<feature type="domain" description="HTH gntR-type" evidence="4">
    <location>
        <begin position="14"/>
        <end position="82"/>
    </location>
</feature>
<protein>
    <submittedName>
        <fullName evidence="5">GntR family transcriptional regulator</fullName>
    </submittedName>
</protein>
<dbReference type="SMART" id="SM00866">
    <property type="entry name" value="UTRA"/>
    <property type="match status" value="1"/>
</dbReference>
<dbReference type="SUPFAM" id="SSF64288">
    <property type="entry name" value="Chorismate lyase-like"/>
    <property type="match status" value="1"/>
</dbReference>
<dbReference type="SMART" id="SM00345">
    <property type="entry name" value="HTH_GNTR"/>
    <property type="match status" value="1"/>
</dbReference>